<reference evidence="2 3" key="1">
    <citation type="journal article" date="2008" name="Nature">
        <title>The Phaeodactylum genome reveals the evolutionary history of diatom genomes.</title>
        <authorList>
            <person name="Bowler C."/>
            <person name="Allen A.E."/>
            <person name="Badger J.H."/>
            <person name="Grimwood J."/>
            <person name="Jabbari K."/>
            <person name="Kuo A."/>
            <person name="Maheswari U."/>
            <person name="Martens C."/>
            <person name="Maumus F."/>
            <person name="Otillar R.P."/>
            <person name="Rayko E."/>
            <person name="Salamov A."/>
            <person name="Vandepoele K."/>
            <person name="Beszteri B."/>
            <person name="Gruber A."/>
            <person name="Heijde M."/>
            <person name="Katinka M."/>
            <person name="Mock T."/>
            <person name="Valentin K."/>
            <person name="Verret F."/>
            <person name="Berges J.A."/>
            <person name="Brownlee C."/>
            <person name="Cadoret J.P."/>
            <person name="Chiovitti A."/>
            <person name="Choi C.J."/>
            <person name="Coesel S."/>
            <person name="De Martino A."/>
            <person name="Detter J.C."/>
            <person name="Durkin C."/>
            <person name="Falciatore A."/>
            <person name="Fournet J."/>
            <person name="Haruta M."/>
            <person name="Huysman M.J."/>
            <person name="Jenkins B.D."/>
            <person name="Jiroutova K."/>
            <person name="Jorgensen R.E."/>
            <person name="Joubert Y."/>
            <person name="Kaplan A."/>
            <person name="Kroger N."/>
            <person name="Kroth P.G."/>
            <person name="La Roche J."/>
            <person name="Lindquist E."/>
            <person name="Lommer M."/>
            <person name="Martin-Jezequel V."/>
            <person name="Lopez P.J."/>
            <person name="Lucas S."/>
            <person name="Mangogna M."/>
            <person name="McGinnis K."/>
            <person name="Medlin L.K."/>
            <person name="Montsant A."/>
            <person name="Oudot-Le Secq M.P."/>
            <person name="Napoli C."/>
            <person name="Obornik M."/>
            <person name="Parker M.S."/>
            <person name="Petit J.L."/>
            <person name="Porcel B.M."/>
            <person name="Poulsen N."/>
            <person name="Robison M."/>
            <person name="Rychlewski L."/>
            <person name="Rynearson T.A."/>
            <person name="Schmutz J."/>
            <person name="Shapiro H."/>
            <person name="Siaut M."/>
            <person name="Stanley M."/>
            <person name="Sussman M.R."/>
            <person name="Taylor A.R."/>
            <person name="Vardi A."/>
            <person name="von Dassow P."/>
            <person name="Vyverman W."/>
            <person name="Willis A."/>
            <person name="Wyrwicz L.S."/>
            <person name="Rokhsar D.S."/>
            <person name="Weissenbach J."/>
            <person name="Armbrust E.V."/>
            <person name="Green B.R."/>
            <person name="Van de Peer Y."/>
            <person name="Grigoriev I.V."/>
        </authorList>
    </citation>
    <scope>NUCLEOTIDE SEQUENCE [LARGE SCALE GENOMIC DNA]</scope>
    <source>
        <strain evidence="2 3">CCAP 1055/1</strain>
    </source>
</reference>
<reference evidence="3" key="2">
    <citation type="submission" date="2008-08" db="EMBL/GenBank/DDBJ databases">
        <authorList>
            <consortium name="Diatom Consortium"/>
            <person name="Grigoriev I."/>
            <person name="Grimwood J."/>
            <person name="Kuo A."/>
            <person name="Otillar R.P."/>
            <person name="Salamov A."/>
            <person name="Detter J.C."/>
            <person name="Lindquist E."/>
            <person name="Shapiro H."/>
            <person name="Lucas S."/>
            <person name="Glavina del Rio T."/>
            <person name="Pitluck S."/>
            <person name="Rokhsar D."/>
            <person name="Bowler C."/>
        </authorList>
    </citation>
    <scope>GENOME REANNOTATION</scope>
    <source>
        <strain evidence="3">CCAP 1055/1</strain>
    </source>
</reference>
<dbReference type="HOGENOM" id="CLU_496523_0_0_1"/>
<dbReference type="RefSeq" id="XP_002185081.1">
    <property type="nucleotide sequence ID" value="XM_002185045.1"/>
</dbReference>
<proteinExistence type="predicted"/>
<sequence>MTGEKWLTSGKSRMKMRQSKGFQHRAQSRASFNAIAADANIQPSAVSSQPYNHPKRPRRLNGYPISRRAITVSLAKSPAQAALGEGQQLYRQQEETTGTAQYRRIRGAPGLSSVHTNPIASYRQQQVASQHRDPPPQQNDPFGYVPSEEIQPSTQTYPAPRDPLFHHGPGATQYQHLPHGYTPYYKEHHLDSREQAAYQPTQRHREQRLPFHQPTENEFYPQPSPFYQNEIDFLPRQAFSYQNRYSERSFEAKWSPPAPVNETCPPLGVAVPFGSHTLRSNFRLQRFPSTHCETTQPALHPFPEDFFVSPHQDGSRYLQNSTSTSPTRTVSQQHQTAMSTIPVHAFRPGFHPRTLLIANGMNGYDPEFTTNPSPEMDLFTIPELPLMPPPYQDAPLAQYGRPSSGSQLPSDKAFNVLAASTEAKCRQEDIVEFELDETLPDRKPESQGIARFQRQPAKKPATTALKPILNPYQSPKPNTSPSDTKIRLGDSRTDAQTENKHSLSPPTNVATSRGQEVPIDFSGTERIYSQRTTIHRSGSI</sequence>
<feature type="compositionally biased region" description="Polar residues" evidence="1">
    <location>
        <begin position="471"/>
        <end position="483"/>
    </location>
</feature>
<dbReference type="PaxDb" id="2850-Phatr50179"/>
<dbReference type="AlphaFoldDB" id="B7GD77"/>
<feature type="region of interest" description="Disordered" evidence="1">
    <location>
        <begin position="124"/>
        <end position="184"/>
    </location>
</feature>
<dbReference type="Proteomes" id="UP000000759">
    <property type="component" value="Chromosome 27"/>
</dbReference>
<accession>B7GD77</accession>
<feature type="region of interest" description="Disordered" evidence="1">
    <location>
        <begin position="43"/>
        <end position="64"/>
    </location>
</feature>
<feature type="compositionally biased region" description="Basic and acidic residues" evidence="1">
    <location>
        <begin position="484"/>
        <end position="501"/>
    </location>
</feature>
<feature type="compositionally biased region" description="Polar residues" evidence="1">
    <location>
        <begin position="502"/>
        <end position="514"/>
    </location>
</feature>
<organism evidence="2 3">
    <name type="scientific">Phaeodactylum tricornutum (strain CCAP 1055/1)</name>
    <dbReference type="NCBI Taxonomy" id="556484"/>
    <lineage>
        <taxon>Eukaryota</taxon>
        <taxon>Sar</taxon>
        <taxon>Stramenopiles</taxon>
        <taxon>Ochrophyta</taxon>
        <taxon>Bacillariophyta</taxon>
        <taxon>Bacillariophyceae</taxon>
        <taxon>Bacillariophycidae</taxon>
        <taxon>Naviculales</taxon>
        <taxon>Phaeodactylaceae</taxon>
        <taxon>Phaeodactylum</taxon>
    </lineage>
</organism>
<evidence type="ECO:0000256" key="1">
    <source>
        <dbReference type="SAM" id="MobiDB-lite"/>
    </source>
</evidence>
<dbReference type="KEGG" id="pti:PHATRDRAFT_50179"/>
<dbReference type="EMBL" id="CM000629">
    <property type="protein sequence ID" value="EEC43528.1"/>
    <property type="molecule type" value="Genomic_DNA"/>
</dbReference>
<gene>
    <name evidence="2" type="ORF">PHATRDRAFT_50179</name>
</gene>
<dbReference type="GeneID" id="7198868"/>
<feature type="region of interest" description="Disordered" evidence="1">
    <location>
        <begin position="436"/>
        <end position="517"/>
    </location>
</feature>
<keyword evidence="3" id="KW-1185">Reference proteome</keyword>
<name>B7GD77_PHATC</name>
<protein>
    <submittedName>
        <fullName evidence="2">Uncharacterized protein</fullName>
    </submittedName>
</protein>
<dbReference type="InParanoid" id="B7GD77"/>
<evidence type="ECO:0000313" key="2">
    <source>
        <dbReference type="EMBL" id="EEC43528.1"/>
    </source>
</evidence>
<evidence type="ECO:0000313" key="3">
    <source>
        <dbReference type="Proteomes" id="UP000000759"/>
    </source>
</evidence>